<evidence type="ECO:0000256" key="1">
    <source>
        <dbReference type="SAM" id="MobiDB-lite"/>
    </source>
</evidence>
<evidence type="ECO:0000256" key="2">
    <source>
        <dbReference type="SAM" id="Phobius"/>
    </source>
</evidence>
<name>A0A3N2PWV8_SODAK</name>
<keyword evidence="2" id="KW-0472">Membrane</keyword>
<evidence type="ECO:0000313" key="4">
    <source>
        <dbReference type="Proteomes" id="UP000272025"/>
    </source>
</evidence>
<feature type="compositionally biased region" description="Low complexity" evidence="1">
    <location>
        <begin position="54"/>
        <end position="66"/>
    </location>
</feature>
<dbReference type="EMBL" id="ML119054">
    <property type="protein sequence ID" value="ROT38974.1"/>
    <property type="molecule type" value="Genomic_DNA"/>
</dbReference>
<accession>A0A3N2PWV8</accession>
<dbReference type="RefSeq" id="XP_028466780.1">
    <property type="nucleotide sequence ID" value="XM_028611701.1"/>
</dbReference>
<gene>
    <name evidence="3" type="ORF">SODALDRAFT_332414</name>
</gene>
<dbReference type="AlphaFoldDB" id="A0A3N2PWV8"/>
<protein>
    <submittedName>
        <fullName evidence="3">Uncharacterized protein</fullName>
    </submittedName>
</protein>
<dbReference type="GeneID" id="39580179"/>
<dbReference type="Proteomes" id="UP000272025">
    <property type="component" value="Unassembled WGS sequence"/>
</dbReference>
<sequence>MAPIAPRSMNCDQFRVGFITLLTLNCVILTVFVILSLYGMRNSYRARESHSRSGSEAGSRSGSESGNTNQGHRRNEVVDDNDDDTVISFELQTGPRTAEAANFPSDARSAAAARSTNGGVASAPLGRFVTAPQARLHHPTPIPPAQTFQPPFVGRDPRYNGY</sequence>
<keyword evidence="2" id="KW-0812">Transmembrane</keyword>
<keyword evidence="2" id="KW-1133">Transmembrane helix</keyword>
<evidence type="ECO:0000313" key="3">
    <source>
        <dbReference type="EMBL" id="ROT38974.1"/>
    </source>
</evidence>
<proteinExistence type="predicted"/>
<reference evidence="3 4" key="1">
    <citation type="journal article" date="2018" name="Mol. Ecol.">
        <title>The obligate alkalophilic soda-lake fungus Sodiomyces alkalinus has shifted to a protein diet.</title>
        <authorList>
            <person name="Grum-Grzhimaylo A.A."/>
            <person name="Falkoski D.L."/>
            <person name="van den Heuvel J."/>
            <person name="Valero-Jimenez C.A."/>
            <person name="Min B."/>
            <person name="Choi I.G."/>
            <person name="Lipzen A."/>
            <person name="Daum C.G."/>
            <person name="Aanen D.K."/>
            <person name="Tsang A."/>
            <person name="Henrissat B."/>
            <person name="Bilanenko E.N."/>
            <person name="de Vries R.P."/>
            <person name="van Kan J.A.L."/>
            <person name="Grigoriev I.V."/>
            <person name="Debets A.J.M."/>
        </authorList>
    </citation>
    <scope>NUCLEOTIDE SEQUENCE [LARGE SCALE GENOMIC DNA]</scope>
    <source>
        <strain evidence="3 4">F11</strain>
    </source>
</reference>
<keyword evidence="4" id="KW-1185">Reference proteome</keyword>
<organism evidence="3 4">
    <name type="scientific">Sodiomyces alkalinus (strain CBS 110278 / VKM F-3762 / F11)</name>
    <name type="common">Alkaliphilic filamentous fungus</name>
    <dbReference type="NCBI Taxonomy" id="1314773"/>
    <lineage>
        <taxon>Eukaryota</taxon>
        <taxon>Fungi</taxon>
        <taxon>Dikarya</taxon>
        <taxon>Ascomycota</taxon>
        <taxon>Pezizomycotina</taxon>
        <taxon>Sordariomycetes</taxon>
        <taxon>Hypocreomycetidae</taxon>
        <taxon>Glomerellales</taxon>
        <taxon>Plectosphaerellaceae</taxon>
        <taxon>Sodiomyces</taxon>
    </lineage>
</organism>
<feature type="region of interest" description="Disordered" evidence="1">
    <location>
        <begin position="49"/>
        <end position="162"/>
    </location>
</feature>
<feature type="transmembrane region" description="Helical" evidence="2">
    <location>
        <begin position="16"/>
        <end position="38"/>
    </location>
</feature>